<reference evidence="1" key="1">
    <citation type="submission" date="2021-01" db="EMBL/GenBank/DDBJ databases">
        <authorList>
            <person name="Sun Q."/>
        </authorList>
    </citation>
    <scope>NUCLEOTIDE SEQUENCE</scope>
    <source>
        <strain evidence="1">YIM B02566</strain>
    </source>
</reference>
<gene>
    <name evidence="1" type="ORF">JHL16_14765</name>
</gene>
<sequence>MAVPSLVAQTIYAELLDRCANAAFDEAFIEEGAFTAKMIKGRRYWYFQVGVGAARKQRYVGVETPELLEHIARHREARNDARERRALVSTLVRSFNMPRPIPQIGDVTAALAKAGVFRLRGVLVGTVAYQTYSAMLGVRLANALLETGDVDIAQFKNVSLAVEDNTPSVLETLRGVDKTFRAIPNMLDGRRVTNYAAKGGLRVDFLTPNEGEETGQPQSLPALQTDAQPLRFLDFLIHDPEPAVLLHDAGVFVQVPAPARYAVHKLIVSSRRRDGTAKRDKDIRQADILLTVLAEKRPHELRLAWEEAHGRGPSWRKLLLQGLSVISASARDLTLKTTDLRRLAIPGLDLTFSSPPVRYDFSRDIVMFEGEALGSAVSCAISREALDDHFGSSGLDQQGRLDSVLRSRSKIEFMARTKYRSWPIEEPGKVLIKTEDVPELLKEPSASKSADRSVRAKRGRHADGK</sequence>
<comment type="caution">
    <text evidence="1">The sequence shown here is derived from an EMBL/GenBank/DDBJ whole genome shotgun (WGS) entry which is preliminary data.</text>
</comment>
<name>A0ACC5R4V5_9HYPH</name>
<proteinExistence type="predicted"/>
<organism evidence="1 2">
    <name type="scientific">Taklimakanibacter albus</name>
    <dbReference type="NCBI Taxonomy" id="2800327"/>
    <lineage>
        <taxon>Bacteria</taxon>
        <taxon>Pseudomonadati</taxon>
        <taxon>Pseudomonadota</taxon>
        <taxon>Alphaproteobacteria</taxon>
        <taxon>Hyphomicrobiales</taxon>
        <taxon>Aestuariivirgaceae</taxon>
        <taxon>Taklimakanibacter</taxon>
    </lineage>
</organism>
<protein>
    <submittedName>
        <fullName evidence="1">DUF1488 family protein</fullName>
    </submittedName>
</protein>
<evidence type="ECO:0000313" key="1">
    <source>
        <dbReference type="EMBL" id="MBK1867617.1"/>
    </source>
</evidence>
<dbReference type="EMBL" id="JAENHL010000007">
    <property type="protein sequence ID" value="MBK1867617.1"/>
    <property type="molecule type" value="Genomic_DNA"/>
</dbReference>
<keyword evidence="2" id="KW-1185">Reference proteome</keyword>
<dbReference type="Proteomes" id="UP000616151">
    <property type="component" value="Unassembled WGS sequence"/>
</dbReference>
<accession>A0ACC5R4V5</accession>
<evidence type="ECO:0000313" key="2">
    <source>
        <dbReference type="Proteomes" id="UP000616151"/>
    </source>
</evidence>